<evidence type="ECO:0000256" key="1">
    <source>
        <dbReference type="ARBA" id="ARBA00000109"/>
    </source>
</evidence>
<dbReference type="Proteomes" id="UP000308038">
    <property type="component" value="Unassembled WGS sequence"/>
</dbReference>
<comment type="caution">
    <text evidence="11">The sequence shown here is derived from an EMBL/GenBank/DDBJ whole genome shotgun (WGS) entry which is preliminary data.</text>
</comment>
<keyword evidence="12" id="KW-1185">Reference proteome</keyword>
<dbReference type="PANTHER" id="PTHR11207:SF0">
    <property type="entry name" value="RIBONUCLEASE 3"/>
    <property type="match status" value="1"/>
</dbReference>
<keyword evidence="3 8" id="KW-0507">mRNA processing</keyword>
<keyword evidence="8" id="KW-0698">rRNA processing</keyword>
<evidence type="ECO:0000259" key="10">
    <source>
        <dbReference type="PROSITE" id="PS50142"/>
    </source>
</evidence>
<keyword evidence="7 8" id="KW-0694">RNA-binding</keyword>
<dbReference type="InterPro" id="IPR000999">
    <property type="entry name" value="RNase_III_dom"/>
</dbReference>
<evidence type="ECO:0000256" key="3">
    <source>
        <dbReference type="ARBA" id="ARBA00022664"/>
    </source>
</evidence>
<comment type="cofactor">
    <cofactor evidence="8">
        <name>Mg(2+)</name>
        <dbReference type="ChEBI" id="CHEBI:18420"/>
    </cofactor>
</comment>
<dbReference type="InterPro" id="IPR011907">
    <property type="entry name" value="RNase_III"/>
</dbReference>
<dbReference type="NCBIfam" id="TIGR02191">
    <property type="entry name" value="RNaseIII"/>
    <property type="match status" value="1"/>
</dbReference>
<evidence type="ECO:0000256" key="8">
    <source>
        <dbReference type="HAMAP-Rule" id="MF_00104"/>
    </source>
</evidence>
<accession>A0ABY2QKD7</accession>
<keyword evidence="8" id="KW-0819">tRNA processing</keyword>
<dbReference type="InterPro" id="IPR014720">
    <property type="entry name" value="dsRBD_dom"/>
</dbReference>
<evidence type="ECO:0000313" key="12">
    <source>
        <dbReference type="Proteomes" id="UP000308038"/>
    </source>
</evidence>
<dbReference type="InterPro" id="IPR036389">
    <property type="entry name" value="RNase_III_sf"/>
</dbReference>
<dbReference type="SMART" id="SM00358">
    <property type="entry name" value="DSRM"/>
    <property type="match status" value="1"/>
</dbReference>
<feature type="binding site" evidence="8">
    <location>
        <position position="122"/>
    </location>
    <ligand>
        <name>Mg(2+)</name>
        <dbReference type="ChEBI" id="CHEBI:18420"/>
    </ligand>
</feature>
<feature type="binding site" evidence="8">
    <location>
        <position position="119"/>
    </location>
    <ligand>
        <name>Mg(2+)</name>
        <dbReference type="ChEBI" id="CHEBI:18420"/>
    </ligand>
</feature>
<feature type="domain" description="RNase III" evidence="10">
    <location>
        <begin position="7"/>
        <end position="133"/>
    </location>
</feature>
<protein>
    <recommendedName>
        <fullName evidence="8">Ribonuclease 3</fullName>
        <ecNumber evidence="8">3.1.26.3</ecNumber>
    </recommendedName>
    <alternativeName>
        <fullName evidence="8">Ribonuclease III</fullName>
        <shortName evidence="8">RNase III</shortName>
    </alternativeName>
</protein>
<dbReference type="CDD" id="cd10845">
    <property type="entry name" value="DSRM_RNAse_III_family"/>
    <property type="match status" value="1"/>
</dbReference>
<proteinExistence type="inferred from homology"/>
<evidence type="ECO:0000259" key="9">
    <source>
        <dbReference type="PROSITE" id="PS50137"/>
    </source>
</evidence>
<dbReference type="EMBL" id="SSTI01000005">
    <property type="protein sequence ID" value="THG40129.1"/>
    <property type="molecule type" value="Genomic_DNA"/>
</dbReference>
<dbReference type="GO" id="GO:0004525">
    <property type="term" value="F:ribonuclease III activity"/>
    <property type="evidence" value="ECO:0007669"/>
    <property type="project" value="UniProtKB-EC"/>
</dbReference>
<evidence type="ECO:0000256" key="2">
    <source>
        <dbReference type="ARBA" id="ARBA00010183"/>
    </source>
</evidence>
<dbReference type="Gene3D" id="1.10.1520.10">
    <property type="entry name" value="Ribonuclease III domain"/>
    <property type="match status" value="1"/>
</dbReference>
<name>A0ABY2QKD7_9SPHN</name>
<keyword evidence="8" id="KW-0699">rRNA-binding</keyword>
<dbReference type="PROSITE" id="PS50137">
    <property type="entry name" value="DS_RBD"/>
    <property type="match status" value="1"/>
</dbReference>
<evidence type="ECO:0000256" key="4">
    <source>
        <dbReference type="ARBA" id="ARBA00022722"/>
    </source>
</evidence>
<dbReference type="PANTHER" id="PTHR11207">
    <property type="entry name" value="RIBONUCLEASE III"/>
    <property type="match status" value="1"/>
</dbReference>
<feature type="binding site" evidence="8">
    <location>
        <position position="46"/>
    </location>
    <ligand>
        <name>Mg(2+)</name>
        <dbReference type="ChEBI" id="CHEBI:18420"/>
    </ligand>
</feature>
<organism evidence="11 12">
    <name type="scientific">Sphingomonas olei</name>
    <dbReference type="NCBI Taxonomy" id="1886787"/>
    <lineage>
        <taxon>Bacteria</taxon>
        <taxon>Pseudomonadati</taxon>
        <taxon>Pseudomonadota</taxon>
        <taxon>Alphaproteobacteria</taxon>
        <taxon>Sphingomonadales</taxon>
        <taxon>Sphingomonadaceae</taxon>
        <taxon>Sphingomonas</taxon>
    </lineage>
</organism>
<dbReference type="SUPFAM" id="SSF54768">
    <property type="entry name" value="dsRNA-binding domain-like"/>
    <property type="match status" value="1"/>
</dbReference>
<evidence type="ECO:0000256" key="5">
    <source>
        <dbReference type="ARBA" id="ARBA00022759"/>
    </source>
</evidence>
<comment type="function">
    <text evidence="8">Digests double-stranded RNA. Involved in the processing of primary rRNA transcript to yield the immediate precursors to the large and small rRNAs (23S and 16S). Processes some mRNAs, and tRNAs when they are encoded in the rRNA operon. Processes pre-crRNA and tracrRNA of type II CRISPR loci if present in the organism.</text>
</comment>
<feature type="domain" description="DRBM" evidence="9">
    <location>
        <begin position="158"/>
        <end position="227"/>
    </location>
</feature>
<keyword evidence="4 8" id="KW-0540">Nuclease</keyword>
<feature type="active site" evidence="8">
    <location>
        <position position="50"/>
    </location>
</feature>
<keyword evidence="8" id="KW-0479">Metal-binding</keyword>
<dbReference type="CDD" id="cd00593">
    <property type="entry name" value="RIBOc"/>
    <property type="match status" value="1"/>
</dbReference>
<dbReference type="SUPFAM" id="SSF69065">
    <property type="entry name" value="RNase III domain-like"/>
    <property type="match status" value="1"/>
</dbReference>
<feature type="active site" evidence="8">
    <location>
        <position position="122"/>
    </location>
</feature>
<keyword evidence="5 8" id="KW-0255">Endonuclease</keyword>
<comment type="subunit">
    <text evidence="8">Homodimer.</text>
</comment>
<dbReference type="Pfam" id="PF00035">
    <property type="entry name" value="dsrm"/>
    <property type="match status" value="1"/>
</dbReference>
<dbReference type="Pfam" id="PF14622">
    <property type="entry name" value="Ribonucleas_3_3"/>
    <property type="match status" value="1"/>
</dbReference>
<dbReference type="EC" id="3.1.26.3" evidence="8"/>
<keyword evidence="6 8" id="KW-0378">Hydrolase</keyword>
<comment type="catalytic activity">
    <reaction evidence="1 8">
        <text>Endonucleolytic cleavage to 5'-phosphomonoester.</text>
        <dbReference type="EC" id="3.1.26.3"/>
    </reaction>
</comment>
<gene>
    <name evidence="8 11" type="primary">rnc</name>
    <name evidence="11" type="ORF">E5988_08055</name>
</gene>
<dbReference type="Gene3D" id="3.30.160.20">
    <property type="match status" value="1"/>
</dbReference>
<evidence type="ECO:0000313" key="11">
    <source>
        <dbReference type="EMBL" id="THG40129.1"/>
    </source>
</evidence>
<dbReference type="SMART" id="SM00535">
    <property type="entry name" value="RIBOc"/>
    <property type="match status" value="1"/>
</dbReference>
<comment type="similarity">
    <text evidence="2">Belongs to the ribonuclease III family.</text>
</comment>
<evidence type="ECO:0000256" key="7">
    <source>
        <dbReference type="ARBA" id="ARBA00022884"/>
    </source>
</evidence>
<dbReference type="HAMAP" id="MF_00104">
    <property type="entry name" value="RNase_III"/>
    <property type="match status" value="1"/>
</dbReference>
<dbReference type="PROSITE" id="PS50142">
    <property type="entry name" value="RNASE_3_2"/>
    <property type="match status" value="1"/>
</dbReference>
<dbReference type="PROSITE" id="PS00517">
    <property type="entry name" value="RNASE_3_1"/>
    <property type="match status" value="1"/>
</dbReference>
<evidence type="ECO:0000256" key="6">
    <source>
        <dbReference type="ARBA" id="ARBA00022801"/>
    </source>
</evidence>
<keyword evidence="8" id="KW-0460">Magnesium</keyword>
<reference evidence="11 12" key="1">
    <citation type="submission" date="2019-04" db="EMBL/GenBank/DDBJ databases">
        <title>Microbes associate with the intestines of laboratory mice.</title>
        <authorList>
            <person name="Navarre W."/>
            <person name="Wong E."/>
            <person name="Huang K.C."/>
            <person name="Tropini C."/>
            <person name="Ng K."/>
            <person name="Yu B."/>
        </authorList>
    </citation>
    <scope>NUCLEOTIDE SEQUENCE [LARGE SCALE GENOMIC DNA]</scope>
    <source>
        <strain evidence="11 12">NM83_B4-11</strain>
    </source>
</reference>
<keyword evidence="8" id="KW-0963">Cytoplasm</keyword>
<sequence>MDWAAALSDLRQWITDNFGESPQDLKLWERALTHASRGDVHYERLEFLGDRVLGLAMAEWLFEEFPDEPEGALSKRLNALVSGIVCADIAREIGVQAHLRLGKQARDDGASDSDNILGDVMEALLGTLFRERGLDPARAVVRRLWASRLHAEAVAPQHPKSALQEWAAANNRKPPVYEVVDRSGPGHAPRFTIRVTIPKLAEAVADGGSKQEAETDAARTLLKELTAAAPKRKKG</sequence>
<comment type="subcellular location">
    <subcellularLocation>
        <location evidence="8">Cytoplasm</location>
    </subcellularLocation>
</comment>